<dbReference type="AlphaFoldDB" id="A0A437S9T7"/>
<gene>
    <name evidence="3" type="ORF">BM74_33040</name>
</gene>
<proteinExistence type="predicted"/>
<keyword evidence="1" id="KW-0175">Coiled coil</keyword>
<keyword evidence="2" id="KW-0732">Signal</keyword>
<dbReference type="Proteomes" id="UP000286687">
    <property type="component" value="Unassembled WGS sequence"/>
</dbReference>
<evidence type="ECO:0008006" key="5">
    <source>
        <dbReference type="Google" id="ProtNLM"/>
    </source>
</evidence>
<dbReference type="Pfam" id="PF05791">
    <property type="entry name" value="Bacillus_HBL"/>
    <property type="match status" value="1"/>
</dbReference>
<dbReference type="PANTHER" id="PTHR38443">
    <property type="match status" value="1"/>
</dbReference>
<dbReference type="InterPro" id="IPR008414">
    <property type="entry name" value="HBL"/>
</dbReference>
<comment type="caution">
    <text evidence="3">The sequence shown here is derived from an EMBL/GenBank/DDBJ whole genome shotgun (WGS) entry which is preliminary data.</text>
</comment>
<dbReference type="PANTHER" id="PTHR38443:SF2">
    <property type="entry name" value="NON-HEMOLYTIC ENTEROTOXIN LYTIC COMPONENT L1"/>
    <property type="match status" value="1"/>
</dbReference>
<organism evidence="3 4">
    <name type="scientific">Bacillus thuringiensis</name>
    <dbReference type="NCBI Taxonomy" id="1428"/>
    <lineage>
        <taxon>Bacteria</taxon>
        <taxon>Bacillati</taxon>
        <taxon>Bacillota</taxon>
        <taxon>Bacilli</taxon>
        <taxon>Bacillales</taxon>
        <taxon>Bacillaceae</taxon>
        <taxon>Bacillus</taxon>
        <taxon>Bacillus cereus group</taxon>
    </lineage>
</organism>
<reference evidence="3 4" key="1">
    <citation type="submission" date="2018-01" db="EMBL/GenBank/DDBJ databases">
        <title>Complete genome sequence of G25-42.</title>
        <authorList>
            <person name="Zheng Z."/>
            <person name="Sun M."/>
        </authorList>
    </citation>
    <scope>NUCLEOTIDE SEQUENCE [LARGE SCALE GENOMIC DNA]</scope>
    <source>
        <strain evidence="3 4">G25-42</strain>
    </source>
</reference>
<dbReference type="RefSeq" id="WP_127814751.1">
    <property type="nucleotide sequence ID" value="NZ_LDER01000406.1"/>
</dbReference>
<name>A0A437S9T7_BACTU</name>
<evidence type="ECO:0000256" key="1">
    <source>
        <dbReference type="SAM" id="Coils"/>
    </source>
</evidence>
<evidence type="ECO:0000256" key="2">
    <source>
        <dbReference type="SAM" id="SignalP"/>
    </source>
</evidence>
<feature type="signal peptide" evidence="2">
    <location>
        <begin position="1"/>
        <end position="26"/>
    </location>
</feature>
<dbReference type="GO" id="GO:0016020">
    <property type="term" value="C:membrane"/>
    <property type="evidence" value="ECO:0007669"/>
    <property type="project" value="InterPro"/>
</dbReference>
<dbReference type="Gene3D" id="1.20.1170.10">
    <property type="match status" value="2"/>
</dbReference>
<accession>A0A437S9T7</accession>
<dbReference type="EMBL" id="LDER01000406">
    <property type="protein sequence ID" value="RVU60163.1"/>
    <property type="molecule type" value="Genomic_DNA"/>
</dbReference>
<protein>
    <recommendedName>
        <fullName evidence="5">Hemolysin BL lytic component L2</fullName>
    </recommendedName>
</protein>
<dbReference type="SUPFAM" id="SSF58100">
    <property type="entry name" value="Bacterial hemolysins"/>
    <property type="match status" value="1"/>
</dbReference>
<sequence>MKKQLYTSLLVATVMTSSLGTANAFAASMVHPEQIQNIKNVDLSQFSSSFRKLGEQATLLQAYARIIEDQPAFNLPQVPALQDVQQLVQGDMKEWRREIFNKRLLRINESNRNFVRTFDTYVEHENLEGIPTRLGDKMKNQKINIQQTLNELKELKTSLGKHKNNLTTRIQEADKFLNGGSGRIAELKKELGTIQASMQKDLDVISSVPGILVNSGTTIGNAVWKLLYPVTKGGTQAALEYVAAAAKKLEEAKKAAIEKAKKDGNAEVDIEKIMKEVEESFANTPEGKSLTTESLKKYDFMDKVDIEQIKKIIEAEAAGSAILQKQKDAIVSLAEKNNQLYTATRDLQTADIQALQLLLIESKVSMFVEQVDTEMDLLEKHQKDWALIEQAIKELPETPTSSDLKTLKALCKQLDEQIKSFDNVVNG</sequence>
<feature type="coiled-coil region" evidence="1">
    <location>
        <begin position="135"/>
        <end position="165"/>
    </location>
</feature>
<feature type="chain" id="PRO_5019085647" description="Hemolysin BL lytic component L2" evidence="2">
    <location>
        <begin position="27"/>
        <end position="427"/>
    </location>
</feature>
<dbReference type="InterPro" id="IPR052785">
    <property type="entry name" value="Enterotoxin_cmpnt"/>
</dbReference>
<evidence type="ECO:0000313" key="3">
    <source>
        <dbReference type="EMBL" id="RVU60163.1"/>
    </source>
</evidence>
<evidence type="ECO:0000313" key="4">
    <source>
        <dbReference type="Proteomes" id="UP000286687"/>
    </source>
</evidence>